<comment type="caution">
    <text evidence="2">The sequence shown here is derived from an EMBL/GenBank/DDBJ whole genome shotgun (WGS) entry which is preliminary data.</text>
</comment>
<dbReference type="Proteomes" id="UP000482800">
    <property type="component" value="Unassembled WGS sequence"/>
</dbReference>
<gene>
    <name evidence="2" type="ORF">Phou_095890</name>
</gene>
<protein>
    <recommendedName>
        <fullName evidence="1">Pepco domain-containing protein</fullName>
    </recommendedName>
</protein>
<proteinExistence type="predicted"/>
<accession>A0A6V8KSX7</accession>
<evidence type="ECO:0000313" key="3">
    <source>
        <dbReference type="Proteomes" id="UP000482800"/>
    </source>
</evidence>
<name>A0A6V8KSX7_9ACTN</name>
<reference evidence="2 3" key="1">
    <citation type="submission" date="2020-03" db="EMBL/GenBank/DDBJ databases">
        <title>Whole genome shotgun sequence of Phytohabitans houttuyneae NBRC 108639.</title>
        <authorList>
            <person name="Komaki H."/>
            <person name="Tamura T."/>
        </authorList>
    </citation>
    <scope>NUCLEOTIDE SEQUENCE [LARGE SCALE GENOMIC DNA]</scope>
    <source>
        <strain evidence="2 3">NBRC 108639</strain>
    </source>
</reference>
<organism evidence="2 3">
    <name type="scientific">Phytohabitans houttuyneae</name>
    <dbReference type="NCBI Taxonomy" id="1076126"/>
    <lineage>
        <taxon>Bacteria</taxon>
        <taxon>Bacillati</taxon>
        <taxon>Actinomycetota</taxon>
        <taxon>Actinomycetes</taxon>
        <taxon>Micromonosporales</taxon>
        <taxon>Micromonosporaceae</taxon>
    </lineage>
</organism>
<feature type="domain" description="Pepco" evidence="1">
    <location>
        <begin position="40"/>
        <end position="108"/>
    </location>
</feature>
<dbReference type="Pfam" id="PF24393">
    <property type="entry name" value="Pepco"/>
    <property type="match status" value="1"/>
</dbReference>
<dbReference type="InterPro" id="IPR056947">
    <property type="entry name" value="Pepco_dom"/>
</dbReference>
<dbReference type="EMBL" id="BLPF01000004">
    <property type="protein sequence ID" value="GFJ85409.1"/>
    <property type="molecule type" value="Genomic_DNA"/>
</dbReference>
<evidence type="ECO:0000313" key="2">
    <source>
        <dbReference type="EMBL" id="GFJ85409.1"/>
    </source>
</evidence>
<reference evidence="2 3" key="2">
    <citation type="submission" date="2020-03" db="EMBL/GenBank/DDBJ databases">
        <authorList>
            <person name="Ichikawa N."/>
            <person name="Kimura A."/>
            <person name="Kitahashi Y."/>
            <person name="Uohara A."/>
        </authorList>
    </citation>
    <scope>NUCLEOTIDE SEQUENCE [LARGE SCALE GENOMIC DNA]</scope>
    <source>
        <strain evidence="2 3">NBRC 108639</strain>
    </source>
</reference>
<dbReference type="RefSeq" id="WP_345515016.1">
    <property type="nucleotide sequence ID" value="NZ_BAABGO010000041.1"/>
</dbReference>
<evidence type="ECO:0000259" key="1">
    <source>
        <dbReference type="Pfam" id="PF24393"/>
    </source>
</evidence>
<dbReference type="AlphaFoldDB" id="A0A6V8KSX7"/>
<keyword evidence="3" id="KW-1185">Reference proteome</keyword>
<sequence length="109" mass="11430">MNLDDTTDGSRLPFLVAIDDPADGDTMGIIPMVGREVALRWVPTAALRASLRETVTQLREVLSDAIAPVGDLKLAEAHLAFEVTASGGVQLIGTSQVGAKGAITLVFRS</sequence>